<sequence length="307" mass="35279">MAEFIANFALNGHRWFNGKTHTSFKYNTLKMKVFKNTLTYFGLLFGVVAQAQSVSVMSYNIRYDNPHDKENAWTQGDRKEKVIQVIKEQNPDILGVQEALAHQVAYLEDHLSDYQFVGVGRDDGDSAGEYAAIFFNTNKFQLLDSGYFWLSETPEKPSKGWDATCCNRIATWVKLQMGKVSFYVFNTHFDHEGEIAQQESARLLQEKMLPLIKAKIPILLLGDLNITPDNKAIASIQTILKDTFKKEDNNHNATFNAFDLNNLPTKRIDYIFISKYLKSKNYRIIDKKINGLYPSDHFPITAQIKLR</sequence>
<evidence type="ECO:0000313" key="2">
    <source>
        <dbReference type="EMBL" id="CEN34831.1"/>
    </source>
</evidence>
<evidence type="ECO:0000259" key="1">
    <source>
        <dbReference type="Pfam" id="PF03372"/>
    </source>
</evidence>
<evidence type="ECO:0000313" key="3">
    <source>
        <dbReference type="Proteomes" id="UP000044026"/>
    </source>
</evidence>
<gene>
    <name evidence="2" type="ORF">CCAN12_560024</name>
</gene>
<dbReference type="Gene3D" id="3.60.10.10">
    <property type="entry name" value="Endonuclease/exonuclease/phosphatase"/>
    <property type="match status" value="1"/>
</dbReference>
<dbReference type="InterPro" id="IPR036691">
    <property type="entry name" value="Endo/exonu/phosph_ase_sf"/>
</dbReference>
<dbReference type="InterPro" id="IPR005135">
    <property type="entry name" value="Endo/exonuclease/phosphatase"/>
</dbReference>
<reference evidence="2 3" key="1">
    <citation type="submission" date="2015-01" db="EMBL/GenBank/DDBJ databases">
        <authorList>
            <person name="Xiang T."/>
            <person name="Song Y."/>
            <person name="Huang L."/>
            <person name="Wang B."/>
            <person name="Wu P."/>
        </authorList>
    </citation>
    <scope>NUCLEOTIDE SEQUENCE [LARGE SCALE GENOMIC DNA]</scope>
    <source>
        <strain evidence="2 3">Cc12</strain>
    </source>
</reference>
<dbReference type="InterPro" id="IPR050410">
    <property type="entry name" value="CCR4/nocturin_mRNA_transcr"/>
</dbReference>
<dbReference type="PANTHER" id="PTHR12121:SF36">
    <property type="entry name" value="ENDONUCLEASE_EXONUCLEASE_PHOSPHATASE DOMAIN-CONTAINING PROTEIN"/>
    <property type="match status" value="1"/>
</dbReference>
<accession>A0A0B7H5D2</accession>
<dbReference type="GO" id="GO:0000175">
    <property type="term" value="F:3'-5'-RNA exonuclease activity"/>
    <property type="evidence" value="ECO:0007669"/>
    <property type="project" value="TreeGrafter"/>
</dbReference>
<dbReference type="Pfam" id="PF03372">
    <property type="entry name" value="Exo_endo_phos"/>
    <property type="match status" value="1"/>
</dbReference>
<proteinExistence type="predicted"/>
<dbReference type="SUPFAM" id="SSF56219">
    <property type="entry name" value="DNase I-like"/>
    <property type="match status" value="1"/>
</dbReference>
<organism evidence="2 3">
    <name type="scientific">Capnocytophaga canimorsus</name>
    <dbReference type="NCBI Taxonomy" id="28188"/>
    <lineage>
        <taxon>Bacteria</taxon>
        <taxon>Pseudomonadati</taxon>
        <taxon>Bacteroidota</taxon>
        <taxon>Flavobacteriia</taxon>
        <taxon>Flavobacteriales</taxon>
        <taxon>Flavobacteriaceae</taxon>
        <taxon>Capnocytophaga</taxon>
    </lineage>
</organism>
<dbReference type="CDD" id="cd09083">
    <property type="entry name" value="EEP-1"/>
    <property type="match status" value="1"/>
</dbReference>
<name>A0A0B7H5D2_9FLAO</name>
<feature type="domain" description="Endonuclease/exonuclease/phosphatase" evidence="1">
    <location>
        <begin position="57"/>
        <end position="297"/>
    </location>
</feature>
<dbReference type="PANTHER" id="PTHR12121">
    <property type="entry name" value="CARBON CATABOLITE REPRESSOR PROTEIN 4"/>
    <property type="match status" value="1"/>
</dbReference>
<dbReference type="EMBL" id="CDOE01000052">
    <property type="protein sequence ID" value="CEN34831.1"/>
    <property type="molecule type" value="Genomic_DNA"/>
</dbReference>
<protein>
    <recommendedName>
        <fullName evidence="1">Endonuclease/exonuclease/phosphatase domain-containing protein</fullName>
    </recommendedName>
</protein>
<dbReference type="Proteomes" id="UP000044026">
    <property type="component" value="Unassembled WGS sequence"/>
</dbReference>
<dbReference type="AlphaFoldDB" id="A0A0B7H5D2"/>